<evidence type="ECO:0000256" key="2">
    <source>
        <dbReference type="ARBA" id="ARBA00006555"/>
    </source>
</evidence>
<evidence type="ECO:0000313" key="12">
    <source>
        <dbReference type="EMBL" id="GAA4013312.1"/>
    </source>
</evidence>
<evidence type="ECO:0000256" key="7">
    <source>
        <dbReference type="ARBA" id="ARBA00022927"/>
    </source>
</evidence>
<keyword evidence="9 10" id="KW-0472">Membrane</keyword>
<dbReference type="EMBL" id="BAAAZE010000003">
    <property type="protein sequence ID" value="GAA4013312.1"/>
    <property type="molecule type" value="Genomic_DNA"/>
</dbReference>
<organism evidence="12 13">
    <name type="scientific">Actimicrobium antarcticum</name>
    <dbReference type="NCBI Taxonomy" id="1051899"/>
    <lineage>
        <taxon>Bacteria</taxon>
        <taxon>Pseudomonadati</taxon>
        <taxon>Pseudomonadota</taxon>
        <taxon>Betaproteobacteria</taxon>
        <taxon>Burkholderiales</taxon>
        <taxon>Oxalobacteraceae</taxon>
        <taxon>Actimicrobium</taxon>
    </lineage>
</organism>
<dbReference type="SUPFAM" id="SSF74653">
    <property type="entry name" value="TolA/TonB C-terminal domain"/>
    <property type="match status" value="1"/>
</dbReference>
<dbReference type="InterPro" id="IPR037682">
    <property type="entry name" value="TonB_C"/>
</dbReference>
<dbReference type="Pfam" id="PF03544">
    <property type="entry name" value="TonB_C"/>
    <property type="match status" value="1"/>
</dbReference>
<evidence type="ECO:0000313" key="13">
    <source>
        <dbReference type="Proteomes" id="UP001501353"/>
    </source>
</evidence>
<evidence type="ECO:0000256" key="5">
    <source>
        <dbReference type="ARBA" id="ARBA00022519"/>
    </source>
</evidence>
<keyword evidence="6 10" id="KW-0812">Transmembrane</keyword>
<evidence type="ECO:0000256" key="8">
    <source>
        <dbReference type="ARBA" id="ARBA00022989"/>
    </source>
</evidence>
<evidence type="ECO:0000259" key="11">
    <source>
        <dbReference type="PROSITE" id="PS52015"/>
    </source>
</evidence>
<protein>
    <recommendedName>
        <fullName evidence="11">TonB C-terminal domain-containing protein</fullName>
    </recommendedName>
</protein>
<keyword evidence="7" id="KW-0653">Protein transport</keyword>
<keyword evidence="5" id="KW-0997">Cell inner membrane</keyword>
<dbReference type="InterPro" id="IPR006260">
    <property type="entry name" value="TonB/TolA_C"/>
</dbReference>
<keyword evidence="8 10" id="KW-1133">Transmembrane helix</keyword>
<dbReference type="NCBIfam" id="TIGR01352">
    <property type="entry name" value="tonB_Cterm"/>
    <property type="match status" value="1"/>
</dbReference>
<dbReference type="Gene3D" id="3.30.1150.10">
    <property type="match status" value="1"/>
</dbReference>
<feature type="domain" description="TonB C-terminal" evidence="11">
    <location>
        <begin position="133"/>
        <end position="224"/>
    </location>
</feature>
<gene>
    <name evidence="12" type="ORF">GCM10022212_04100</name>
</gene>
<dbReference type="PANTHER" id="PTHR33446">
    <property type="entry name" value="PROTEIN TONB-RELATED"/>
    <property type="match status" value="1"/>
</dbReference>
<comment type="subcellular location">
    <subcellularLocation>
        <location evidence="1">Cell inner membrane</location>
        <topology evidence="1">Single-pass membrane protein</topology>
        <orientation evidence="1">Periplasmic side</orientation>
    </subcellularLocation>
</comment>
<evidence type="ECO:0000256" key="3">
    <source>
        <dbReference type="ARBA" id="ARBA00022448"/>
    </source>
</evidence>
<keyword evidence="3" id="KW-0813">Transport</keyword>
<dbReference type="PROSITE" id="PS52015">
    <property type="entry name" value="TONB_CTD"/>
    <property type="match status" value="1"/>
</dbReference>
<dbReference type="PANTHER" id="PTHR33446:SF2">
    <property type="entry name" value="PROTEIN TONB"/>
    <property type="match status" value="1"/>
</dbReference>
<evidence type="ECO:0000256" key="1">
    <source>
        <dbReference type="ARBA" id="ARBA00004383"/>
    </source>
</evidence>
<dbReference type="InterPro" id="IPR051045">
    <property type="entry name" value="TonB-dependent_transducer"/>
</dbReference>
<dbReference type="Proteomes" id="UP001501353">
    <property type="component" value="Unassembled WGS sequence"/>
</dbReference>
<comment type="similarity">
    <text evidence="2">Belongs to the TonB family.</text>
</comment>
<comment type="caution">
    <text evidence="12">The sequence shown here is derived from an EMBL/GenBank/DDBJ whole genome shotgun (WGS) entry which is preliminary data.</text>
</comment>
<proteinExistence type="inferred from homology"/>
<accession>A0ABP7SLH3</accession>
<evidence type="ECO:0000256" key="6">
    <source>
        <dbReference type="ARBA" id="ARBA00022692"/>
    </source>
</evidence>
<name>A0ABP7SLH3_9BURK</name>
<evidence type="ECO:0000256" key="10">
    <source>
        <dbReference type="SAM" id="Phobius"/>
    </source>
</evidence>
<keyword evidence="4" id="KW-1003">Cell membrane</keyword>
<reference evidence="13" key="1">
    <citation type="journal article" date="2019" name="Int. J. Syst. Evol. Microbiol.">
        <title>The Global Catalogue of Microorganisms (GCM) 10K type strain sequencing project: providing services to taxonomists for standard genome sequencing and annotation.</title>
        <authorList>
            <consortium name="The Broad Institute Genomics Platform"/>
            <consortium name="The Broad Institute Genome Sequencing Center for Infectious Disease"/>
            <person name="Wu L."/>
            <person name="Ma J."/>
        </authorList>
    </citation>
    <scope>NUCLEOTIDE SEQUENCE [LARGE SCALE GENOMIC DNA]</scope>
    <source>
        <strain evidence="13">JCM 16673</strain>
    </source>
</reference>
<keyword evidence="13" id="KW-1185">Reference proteome</keyword>
<evidence type="ECO:0000256" key="9">
    <source>
        <dbReference type="ARBA" id="ARBA00023136"/>
    </source>
</evidence>
<feature type="transmembrane region" description="Helical" evidence="10">
    <location>
        <begin position="14"/>
        <end position="36"/>
    </location>
</feature>
<evidence type="ECO:0000256" key="4">
    <source>
        <dbReference type="ARBA" id="ARBA00022475"/>
    </source>
</evidence>
<sequence length="224" mass="23619">MDFSQKERNPAKKFGGLAAVILLHVFIVYALVSGLARKAVEVITEPVETKLIEEVKVTPPPPDLPQPPPPPKMVAPPPPFIPPPEIQVNTPPPVNAIAAVTNVQPVNPVMPAPSVPMAAVAAPVAPGPSAPPVVVAGINDLNSCKPDYPRASLIAEETGVTRVEFTVSASGQMMDAKIKKTSGSRNLDRAAVSGLSKCKFNPGTQDGKPVQSTFSVEYVWKLDN</sequence>